<keyword evidence="1" id="KW-0472">Membrane</keyword>
<sequence>MPVLVFLIILSFSFYFYYKVKSVRSSRFIEKKWLSGKSSIALGLFVAFFGINQLFLFQTTFTYIIAALFILIGLGSAWMGWKVYKHFLPQAVKEAQELDNQ</sequence>
<feature type="transmembrane region" description="Helical" evidence="1">
    <location>
        <begin position="61"/>
        <end position="81"/>
    </location>
</feature>
<dbReference type="EMBL" id="VTEH01000002">
    <property type="protein sequence ID" value="TYR76945.1"/>
    <property type="molecule type" value="Genomic_DNA"/>
</dbReference>
<dbReference type="Proteomes" id="UP000323317">
    <property type="component" value="Unassembled WGS sequence"/>
</dbReference>
<dbReference type="InterPro" id="IPR025618">
    <property type="entry name" value="YtpI"/>
</dbReference>
<proteinExistence type="predicted"/>
<accession>A0A5D4KJR5</accession>
<evidence type="ECO:0000313" key="2">
    <source>
        <dbReference type="EMBL" id="TYR76945.1"/>
    </source>
</evidence>
<dbReference type="OrthoDB" id="2453019at2"/>
<reference evidence="4 5" key="1">
    <citation type="submission" date="2019-08" db="EMBL/GenBank/DDBJ databases">
        <title>Bacillus genomes from the desert of Cuatro Cienegas, Coahuila.</title>
        <authorList>
            <person name="Olmedo-Alvarez G."/>
        </authorList>
    </citation>
    <scope>NUCLEOTIDE SEQUENCE [LARGE SCALE GENOMIC DNA]</scope>
    <source>
        <strain evidence="3 4">CH34_1T</strain>
        <strain evidence="2 5">CH40_1T</strain>
    </source>
</reference>
<evidence type="ECO:0000313" key="3">
    <source>
        <dbReference type="EMBL" id="TYS19738.1"/>
    </source>
</evidence>
<dbReference type="EMBL" id="VTEI01000001">
    <property type="protein sequence ID" value="TYS19738.1"/>
    <property type="molecule type" value="Genomic_DNA"/>
</dbReference>
<dbReference type="Pfam" id="PF14007">
    <property type="entry name" value="YtpI"/>
    <property type="match status" value="1"/>
</dbReference>
<feature type="transmembrane region" description="Helical" evidence="1">
    <location>
        <begin position="6"/>
        <end position="22"/>
    </location>
</feature>
<gene>
    <name evidence="3" type="ORF">FZC78_01535</name>
    <name evidence="2" type="ORF">FZC79_04410</name>
</gene>
<dbReference type="RefSeq" id="WP_148937930.1">
    <property type="nucleotide sequence ID" value="NZ_JBNILU010000002.1"/>
</dbReference>
<protein>
    <recommendedName>
        <fullName evidence="6">YtpI-like protein</fullName>
    </recommendedName>
</protein>
<keyword evidence="1" id="KW-1133">Transmembrane helix</keyword>
<evidence type="ECO:0000256" key="1">
    <source>
        <dbReference type="SAM" id="Phobius"/>
    </source>
</evidence>
<keyword evidence="1" id="KW-0812">Transmembrane</keyword>
<evidence type="ECO:0000313" key="5">
    <source>
        <dbReference type="Proteomes" id="UP000323317"/>
    </source>
</evidence>
<feature type="transmembrane region" description="Helical" evidence="1">
    <location>
        <begin position="34"/>
        <end position="55"/>
    </location>
</feature>
<dbReference type="AlphaFoldDB" id="A0A5D4KJR5"/>
<organism evidence="2 5">
    <name type="scientific">Rossellomorea vietnamensis</name>
    <dbReference type="NCBI Taxonomy" id="218284"/>
    <lineage>
        <taxon>Bacteria</taxon>
        <taxon>Bacillati</taxon>
        <taxon>Bacillota</taxon>
        <taxon>Bacilli</taxon>
        <taxon>Bacillales</taxon>
        <taxon>Bacillaceae</taxon>
        <taxon>Rossellomorea</taxon>
    </lineage>
</organism>
<evidence type="ECO:0008006" key="6">
    <source>
        <dbReference type="Google" id="ProtNLM"/>
    </source>
</evidence>
<name>A0A5D4KJR5_9BACI</name>
<dbReference type="Proteomes" id="UP000322267">
    <property type="component" value="Unassembled WGS sequence"/>
</dbReference>
<evidence type="ECO:0000313" key="4">
    <source>
        <dbReference type="Proteomes" id="UP000322267"/>
    </source>
</evidence>
<comment type="caution">
    <text evidence="2">The sequence shown here is derived from an EMBL/GenBank/DDBJ whole genome shotgun (WGS) entry which is preliminary data.</text>
</comment>